<dbReference type="AlphaFoldDB" id="A0A6L2JFC1"/>
<dbReference type="PANTHER" id="PTHR31973">
    <property type="entry name" value="POLYPROTEIN, PUTATIVE-RELATED"/>
    <property type="match status" value="1"/>
</dbReference>
<dbReference type="EMBL" id="BKCJ010000690">
    <property type="protein sequence ID" value="GEU35430.1"/>
    <property type="molecule type" value="Genomic_DNA"/>
</dbReference>
<gene>
    <name evidence="1" type="ORF">Tci_007408</name>
</gene>
<evidence type="ECO:0008006" key="2">
    <source>
        <dbReference type="Google" id="ProtNLM"/>
    </source>
</evidence>
<evidence type="ECO:0000313" key="1">
    <source>
        <dbReference type="EMBL" id="GEU35430.1"/>
    </source>
</evidence>
<name>A0A6L2JFC1_TANCI</name>
<accession>A0A6L2JFC1</accession>
<organism evidence="1">
    <name type="scientific">Tanacetum cinerariifolium</name>
    <name type="common">Dalmatian daisy</name>
    <name type="synonym">Chrysanthemum cinerariifolium</name>
    <dbReference type="NCBI Taxonomy" id="118510"/>
    <lineage>
        <taxon>Eukaryota</taxon>
        <taxon>Viridiplantae</taxon>
        <taxon>Streptophyta</taxon>
        <taxon>Embryophyta</taxon>
        <taxon>Tracheophyta</taxon>
        <taxon>Spermatophyta</taxon>
        <taxon>Magnoliopsida</taxon>
        <taxon>eudicotyledons</taxon>
        <taxon>Gunneridae</taxon>
        <taxon>Pentapetalae</taxon>
        <taxon>asterids</taxon>
        <taxon>campanulids</taxon>
        <taxon>Asterales</taxon>
        <taxon>Asteraceae</taxon>
        <taxon>Asteroideae</taxon>
        <taxon>Anthemideae</taxon>
        <taxon>Anthemidinae</taxon>
        <taxon>Tanacetum</taxon>
    </lineage>
</organism>
<proteinExistence type="predicted"/>
<dbReference type="PANTHER" id="PTHR31973:SF185">
    <property type="entry name" value="TRANSPOSASE, MUDR, PLANT, MULE TRANSPOSASE DOMAIN-CONTAINING PROTEIN"/>
    <property type="match status" value="1"/>
</dbReference>
<sequence length="478" mass="55809">MEFNIDITYKKAWGGRNKALEINSGCPIESFSQFPYYFYNLKMASEGTITHIKTDDEGRFKICFVAFGFAIRSFLTHMRPLVITDGAHLKGTYKGTNLVLVGMDGNNQLIPIATGVSQSETGESWTWHLMMNCKLKSGKLKCIFWKTCKAYTPEEFQRRIFDLWGLRPKAYQKLKDVGFETWSRAMCPANRHNYMTINSAESITRHVRKAPITMLMEWYRALLQKWYCACREKYQDSSVHTLSDWATHKVMDGMQKSANWKVYGIHWGIPYGHVIAVGRVMRCTDYSDIALGWFRKTTFYSTYQELVYPVWEPWQLAHTLVTSQSCYCRLVHTLVTSHDCYCRLSHTAQYETAYSNNHGRSQEYAQAYNNMIGRSQEYEPAYNNMIERSQEYEPSYTNNHRRSQEYKIGYNNMIQMSQEYPPAYNNNNGRSQEYEAFGQRMPFSFNQFNVGQTLQHIDSSVSFTWDTTNLAEAQLNLF</sequence>
<protein>
    <recommendedName>
        <fullName evidence="2">Transposase, MuDR, MULE transposase domain protein</fullName>
    </recommendedName>
</protein>
<reference evidence="1" key="1">
    <citation type="journal article" date="2019" name="Sci. Rep.">
        <title>Draft genome of Tanacetum cinerariifolium, the natural source of mosquito coil.</title>
        <authorList>
            <person name="Yamashiro T."/>
            <person name="Shiraishi A."/>
            <person name="Satake H."/>
            <person name="Nakayama K."/>
        </authorList>
    </citation>
    <scope>NUCLEOTIDE SEQUENCE</scope>
</reference>
<comment type="caution">
    <text evidence="1">The sequence shown here is derived from an EMBL/GenBank/DDBJ whole genome shotgun (WGS) entry which is preliminary data.</text>
</comment>